<dbReference type="PANTHER" id="PTHR33509:SF5">
    <property type="entry name" value="PROTEIN SENESCENCE-ASSOCIATED GENE 21, MITOCHONDRIAL"/>
    <property type="match status" value="1"/>
</dbReference>
<evidence type="ECO:0000313" key="2">
    <source>
        <dbReference type="Proteomes" id="UP000634136"/>
    </source>
</evidence>
<name>A0A834SJN8_9FABA</name>
<dbReference type="PANTHER" id="PTHR33509">
    <property type="entry name" value="LATE EMBRYOGENIS ABUNDANT PROTEIN 2-RELATED"/>
    <property type="match status" value="1"/>
</dbReference>
<protein>
    <submittedName>
        <fullName evidence="1">Indole-3-acetic acid-induced protein ARG2</fullName>
    </submittedName>
</protein>
<reference evidence="1" key="1">
    <citation type="submission" date="2020-09" db="EMBL/GenBank/DDBJ databases">
        <title>Genome-Enabled Discovery of Anthraquinone Biosynthesis in Senna tora.</title>
        <authorList>
            <person name="Kang S.-H."/>
            <person name="Pandey R.P."/>
            <person name="Lee C.-M."/>
            <person name="Sim J.-S."/>
            <person name="Jeong J.-T."/>
            <person name="Choi B.-S."/>
            <person name="Jung M."/>
            <person name="Ginzburg D."/>
            <person name="Zhao K."/>
            <person name="Won S.Y."/>
            <person name="Oh T.-J."/>
            <person name="Yu Y."/>
            <person name="Kim N.-H."/>
            <person name="Lee O.R."/>
            <person name="Lee T.-H."/>
            <person name="Bashyal P."/>
            <person name="Kim T.-S."/>
            <person name="Lee W.-H."/>
            <person name="Kawkins C."/>
            <person name="Kim C.-K."/>
            <person name="Kim J.S."/>
            <person name="Ahn B.O."/>
            <person name="Rhee S.Y."/>
            <person name="Sohng J.K."/>
        </authorList>
    </citation>
    <scope>NUCLEOTIDE SEQUENCE</scope>
    <source>
        <tissue evidence="1">Leaf</tissue>
    </source>
</reference>
<comment type="caution">
    <text evidence="1">The sequence shown here is derived from an EMBL/GenBank/DDBJ whole genome shotgun (WGS) entry which is preliminary data.</text>
</comment>
<proteinExistence type="predicted"/>
<organism evidence="1 2">
    <name type="scientific">Senna tora</name>
    <dbReference type="NCBI Taxonomy" id="362788"/>
    <lineage>
        <taxon>Eukaryota</taxon>
        <taxon>Viridiplantae</taxon>
        <taxon>Streptophyta</taxon>
        <taxon>Embryophyta</taxon>
        <taxon>Tracheophyta</taxon>
        <taxon>Spermatophyta</taxon>
        <taxon>Magnoliopsida</taxon>
        <taxon>eudicotyledons</taxon>
        <taxon>Gunneridae</taxon>
        <taxon>Pentapetalae</taxon>
        <taxon>rosids</taxon>
        <taxon>fabids</taxon>
        <taxon>Fabales</taxon>
        <taxon>Fabaceae</taxon>
        <taxon>Caesalpinioideae</taxon>
        <taxon>Cassia clade</taxon>
        <taxon>Senna</taxon>
    </lineage>
</organism>
<evidence type="ECO:0000313" key="1">
    <source>
        <dbReference type="EMBL" id="KAF7804867.1"/>
    </source>
</evidence>
<sequence>MAASLTNLNRLSCLVLNSLTRRRGYAAMSEGVGVGVRKGSEDKYKSREEEKVSWVPDPVTGYYKPENSKDIDGVITIQSTATAWAHEEVVGGEGGGSDADGELDLIAISNHLNYIEPEQEHLHLYSLEIGKPVLGYVTTDAEGSFREKAFGKVKVIEDVVDEFKVVYIHRKGNACADVLAKKNFVGASSFVFLPCNASLFATCFLADFVGISFPREVDLPRNEWTKRKEAAQIKGGELGQKSLLSHSIRTRIAFPMDMNYLRLREIQKDSSANRNQANFKPSTIAQSSAMMLFPEPKNFMKPCTQLPLGSRMTPLPTMSFGLPWQDLSAKITGRGQLPGFNVIILAVIIASNIVDVSLDMLGKIK</sequence>
<dbReference type="Pfam" id="PF03242">
    <property type="entry name" value="LEA_3a"/>
    <property type="match status" value="1"/>
</dbReference>
<dbReference type="EMBL" id="JAAIUW010000013">
    <property type="protein sequence ID" value="KAF7804867.1"/>
    <property type="molecule type" value="Genomic_DNA"/>
</dbReference>
<dbReference type="GO" id="GO:0005739">
    <property type="term" value="C:mitochondrion"/>
    <property type="evidence" value="ECO:0007669"/>
    <property type="project" value="TreeGrafter"/>
</dbReference>
<dbReference type="AlphaFoldDB" id="A0A834SJN8"/>
<dbReference type="InterPro" id="IPR004926">
    <property type="entry name" value="LEA_3a"/>
</dbReference>
<dbReference type="Proteomes" id="UP000634136">
    <property type="component" value="Unassembled WGS sequence"/>
</dbReference>
<gene>
    <name evidence="1" type="ORF">G2W53_043978</name>
</gene>
<dbReference type="GO" id="GO:0006950">
    <property type="term" value="P:response to stress"/>
    <property type="evidence" value="ECO:0007669"/>
    <property type="project" value="TreeGrafter"/>
</dbReference>
<accession>A0A834SJN8</accession>
<keyword evidence="2" id="KW-1185">Reference proteome</keyword>